<evidence type="ECO:0000256" key="2">
    <source>
        <dbReference type="ARBA" id="ARBA00009797"/>
    </source>
</evidence>
<feature type="compositionally biased region" description="Polar residues" evidence="7">
    <location>
        <begin position="43"/>
        <end position="59"/>
    </location>
</feature>
<dbReference type="GO" id="GO:0051539">
    <property type="term" value="F:4 iron, 4 sulfur cluster binding"/>
    <property type="evidence" value="ECO:0007669"/>
    <property type="project" value="UniProtKB-KW"/>
</dbReference>
<keyword evidence="9" id="KW-1185">Reference proteome</keyword>
<dbReference type="GO" id="GO:0036297">
    <property type="term" value="P:interstrand cross-link repair"/>
    <property type="evidence" value="ECO:0007669"/>
    <property type="project" value="TreeGrafter"/>
</dbReference>
<protein>
    <recommendedName>
        <fullName evidence="10">Exonuclease V</fullName>
    </recommendedName>
</protein>
<feature type="region of interest" description="Disordered" evidence="7">
    <location>
        <begin position="88"/>
        <end position="107"/>
    </location>
</feature>
<organism evidence="8 9">
    <name type="scientific">Pseudallescheria apiosperma</name>
    <name type="common">Scedosporium apiospermum</name>
    <dbReference type="NCBI Taxonomy" id="563466"/>
    <lineage>
        <taxon>Eukaryota</taxon>
        <taxon>Fungi</taxon>
        <taxon>Dikarya</taxon>
        <taxon>Ascomycota</taxon>
        <taxon>Pezizomycotina</taxon>
        <taxon>Sordariomycetes</taxon>
        <taxon>Hypocreomycetidae</taxon>
        <taxon>Microascales</taxon>
        <taxon>Microascaceae</taxon>
        <taxon>Scedosporium</taxon>
    </lineage>
</organism>
<gene>
    <name evidence="8" type="ORF">SAPIO_CDS8419</name>
</gene>
<dbReference type="RefSeq" id="XP_016640316.1">
    <property type="nucleotide sequence ID" value="XM_016790053.1"/>
</dbReference>
<evidence type="ECO:0000256" key="3">
    <source>
        <dbReference type="ARBA" id="ARBA00011245"/>
    </source>
</evidence>
<comment type="caution">
    <text evidence="8">The sequence shown here is derived from an EMBL/GenBank/DDBJ whole genome shotgun (WGS) entry which is preliminary data.</text>
</comment>
<comment type="cofactor">
    <cofactor evidence="1">
        <name>[4Fe-4S] cluster</name>
        <dbReference type="ChEBI" id="CHEBI:49883"/>
    </cofactor>
</comment>
<dbReference type="EMBL" id="JOWA01000121">
    <property type="protein sequence ID" value="KEZ40517.1"/>
    <property type="molecule type" value="Genomic_DNA"/>
</dbReference>
<feature type="region of interest" description="Disordered" evidence="7">
    <location>
        <begin position="32"/>
        <end position="61"/>
    </location>
</feature>
<dbReference type="AlphaFoldDB" id="A0A084FZK5"/>
<keyword evidence="4" id="KW-0411">Iron-sulfur</keyword>
<keyword evidence="6" id="KW-0378">Hydrolase</keyword>
<dbReference type="Pfam" id="PF09810">
    <property type="entry name" value="Exo5"/>
    <property type="match status" value="1"/>
</dbReference>
<dbReference type="OMA" id="EEMAWWK"/>
<keyword evidence="6" id="KW-0269">Exonuclease</keyword>
<dbReference type="HOGENOM" id="CLU_013225_1_2_1"/>
<dbReference type="VEuPathDB" id="FungiDB:SAPIO_CDS8419"/>
<evidence type="ECO:0000313" key="8">
    <source>
        <dbReference type="EMBL" id="KEZ40517.1"/>
    </source>
</evidence>
<dbReference type="InterPro" id="IPR019190">
    <property type="entry name" value="EXOV"/>
</dbReference>
<dbReference type="Proteomes" id="UP000028545">
    <property type="component" value="Unassembled WGS sequence"/>
</dbReference>
<dbReference type="GeneID" id="27727491"/>
<feature type="compositionally biased region" description="Polar residues" evidence="7">
    <location>
        <begin position="91"/>
        <end position="106"/>
    </location>
</feature>
<evidence type="ECO:0000256" key="6">
    <source>
        <dbReference type="ARBA" id="ARBA00022839"/>
    </source>
</evidence>
<evidence type="ECO:0000256" key="7">
    <source>
        <dbReference type="SAM" id="MobiDB-lite"/>
    </source>
</evidence>
<dbReference type="KEGG" id="sapo:SAPIO_CDS8419"/>
<dbReference type="GO" id="GO:0005634">
    <property type="term" value="C:nucleus"/>
    <property type="evidence" value="ECO:0007669"/>
    <property type="project" value="TreeGrafter"/>
</dbReference>
<dbReference type="PANTHER" id="PTHR14464:SF4">
    <property type="entry name" value="EXONUCLEASE V"/>
    <property type="match status" value="1"/>
</dbReference>
<dbReference type="GO" id="GO:0045145">
    <property type="term" value="F:single-stranded DNA 5'-3' DNA exonuclease activity"/>
    <property type="evidence" value="ECO:0007669"/>
    <property type="project" value="InterPro"/>
</dbReference>
<keyword evidence="5" id="KW-0540">Nuclease</keyword>
<keyword evidence="4" id="KW-0004">4Fe-4S</keyword>
<evidence type="ECO:0000256" key="1">
    <source>
        <dbReference type="ARBA" id="ARBA00001966"/>
    </source>
</evidence>
<keyword evidence="4" id="KW-0408">Iron</keyword>
<evidence type="ECO:0008006" key="10">
    <source>
        <dbReference type="Google" id="ProtNLM"/>
    </source>
</evidence>
<keyword evidence="4" id="KW-0479">Metal-binding</keyword>
<evidence type="ECO:0000256" key="4">
    <source>
        <dbReference type="ARBA" id="ARBA00022485"/>
    </source>
</evidence>
<dbReference type="PANTHER" id="PTHR14464">
    <property type="entry name" value="EXONUCLEASE V"/>
    <property type="match status" value="1"/>
</dbReference>
<evidence type="ECO:0000256" key="5">
    <source>
        <dbReference type="ARBA" id="ARBA00022722"/>
    </source>
</evidence>
<name>A0A084FZK5_PSEDA</name>
<dbReference type="GO" id="GO:0005739">
    <property type="term" value="C:mitochondrion"/>
    <property type="evidence" value="ECO:0007669"/>
    <property type="project" value="TreeGrafter"/>
</dbReference>
<evidence type="ECO:0000313" key="9">
    <source>
        <dbReference type="Proteomes" id="UP000028545"/>
    </source>
</evidence>
<comment type="similarity">
    <text evidence="2">Belongs to the EXO5 family.</text>
</comment>
<proteinExistence type="inferred from homology"/>
<comment type="subunit">
    <text evidence="3">Monomer.</text>
</comment>
<sequence>MATLVPPTFDDYYDLSSEEEALLTDLASKIVPAPAPAPAPARESSTTTSTISKGDTSAGSVIAGNHVTQRYGPTNASAANTAPAAVGYLPTPSSAPQPGSQTQTESVVYPDLSRALSALPPETTEKTAEVEKSEDSDVEEIDASSFFKDERSPLVRFRTFPKKPFSVTDLTSGGAWCELQYYYTLTRLPYGRKTKTAIMREGSKVHKKLEDQVHTTVRVDVDTKEDLFGLKLWNFIQGLRTLRDTGLTRELEVWGMVDGHLCTGIVDSLSYTCPDADFEEEVLSSSQEARGGKSDSNPSLLVYLCDVKTRGKPWPPKGAALLRPTKIQLFLYHRFLSEMIKGNLDFFRVFRRLDIDPDEPFSDEFIAQVGDLHDEVFYDADAKSSQEKDGDITSDFVKYRTLRELLPLIKEELQLTFPNGVNSLGKLLSVDYRFRDDGSIIGSYTFPMDDGALNLQIASDMQWWKGERGPRGVDIEDGFKCQRCEFSDDCSWRTKMDNKRVRKAKEKIKNGGGGNFELGSLEAEAQLSSSIDNLPAWRALASEHDSDDTQPRELRKFRLTQYLREIGED</sequence>
<dbReference type="OrthoDB" id="354769at2759"/>
<accession>A0A084FZK5</accession>
<reference evidence="8 9" key="1">
    <citation type="journal article" date="2014" name="Genome Announc.">
        <title>Draft genome sequence of the pathogenic fungus Scedosporium apiospermum.</title>
        <authorList>
            <person name="Vandeputte P."/>
            <person name="Ghamrawi S."/>
            <person name="Rechenmann M."/>
            <person name="Iltis A."/>
            <person name="Giraud S."/>
            <person name="Fleury M."/>
            <person name="Thornton C."/>
            <person name="Delhaes L."/>
            <person name="Meyer W."/>
            <person name="Papon N."/>
            <person name="Bouchara J.P."/>
        </authorList>
    </citation>
    <scope>NUCLEOTIDE SEQUENCE [LARGE SCALE GENOMIC DNA]</scope>
    <source>
        <strain evidence="8 9">IHEM 14462</strain>
    </source>
</reference>